<protein>
    <submittedName>
        <fullName evidence="2">Uncharacterized protein</fullName>
    </submittedName>
</protein>
<reference evidence="2" key="1">
    <citation type="submission" date="2022-07" db="EMBL/GenBank/DDBJ databases">
        <title>Genome Sequence of Physisporinus lineatus.</title>
        <authorList>
            <person name="Buettner E."/>
        </authorList>
    </citation>
    <scope>NUCLEOTIDE SEQUENCE</scope>
    <source>
        <strain evidence="2">VT162</strain>
    </source>
</reference>
<sequence>MVDVTFTSRLAHFIPLSFLKRIADVPGGEDPPDQVAYIQQQGVKEIKVSQGVWPVIQLLAERGGWEDIPNTKGAVSKGKGKTKATSSKRNTTITRNQEEEEGDSDSREDRPSRRGPSKRKKEGGVSEEQGNEEDEDGDQVQGRKKLKGSRLGTPDQVEDGVTTTARRSAEALRRSRAGKDTSALSILTRTRDRTIVPQTDR</sequence>
<evidence type="ECO:0000313" key="2">
    <source>
        <dbReference type="EMBL" id="KAJ3487243.1"/>
    </source>
</evidence>
<dbReference type="Proteomes" id="UP001212997">
    <property type="component" value="Unassembled WGS sequence"/>
</dbReference>
<feature type="region of interest" description="Disordered" evidence="1">
    <location>
        <begin position="62"/>
        <end position="201"/>
    </location>
</feature>
<feature type="compositionally biased region" description="Acidic residues" evidence="1">
    <location>
        <begin position="129"/>
        <end position="138"/>
    </location>
</feature>
<proteinExistence type="predicted"/>
<evidence type="ECO:0000313" key="3">
    <source>
        <dbReference type="Proteomes" id="UP001212997"/>
    </source>
</evidence>
<comment type="caution">
    <text evidence="2">The sequence shown here is derived from an EMBL/GenBank/DDBJ whole genome shotgun (WGS) entry which is preliminary data.</text>
</comment>
<feature type="compositionally biased region" description="Basic and acidic residues" evidence="1">
    <location>
        <begin position="167"/>
        <end position="179"/>
    </location>
</feature>
<feature type="compositionally biased region" description="Basic and acidic residues" evidence="1">
    <location>
        <begin position="189"/>
        <end position="201"/>
    </location>
</feature>
<dbReference type="AlphaFoldDB" id="A0AAD5V8G3"/>
<organism evidence="2 3">
    <name type="scientific">Meripilus lineatus</name>
    <dbReference type="NCBI Taxonomy" id="2056292"/>
    <lineage>
        <taxon>Eukaryota</taxon>
        <taxon>Fungi</taxon>
        <taxon>Dikarya</taxon>
        <taxon>Basidiomycota</taxon>
        <taxon>Agaricomycotina</taxon>
        <taxon>Agaricomycetes</taxon>
        <taxon>Polyporales</taxon>
        <taxon>Meripilaceae</taxon>
        <taxon>Meripilus</taxon>
    </lineage>
</organism>
<accession>A0AAD5V8G3</accession>
<gene>
    <name evidence="2" type="ORF">NLI96_g3676</name>
</gene>
<name>A0AAD5V8G3_9APHY</name>
<evidence type="ECO:0000256" key="1">
    <source>
        <dbReference type="SAM" id="MobiDB-lite"/>
    </source>
</evidence>
<feature type="compositionally biased region" description="Low complexity" evidence="1">
    <location>
        <begin position="71"/>
        <end position="88"/>
    </location>
</feature>
<dbReference type="EMBL" id="JANAWD010000097">
    <property type="protein sequence ID" value="KAJ3487243.1"/>
    <property type="molecule type" value="Genomic_DNA"/>
</dbReference>
<keyword evidence="3" id="KW-1185">Reference proteome</keyword>